<dbReference type="InterPro" id="IPR014056">
    <property type="entry name" value="TypeIITA-like_toxin_pred"/>
</dbReference>
<reference evidence="1 2" key="1">
    <citation type="journal article" date="2002" name="Int. J. Syst. Evol. Microbiol.">
        <title>Sphingopyxis witflariensis sp. nov., isolated from activated sludge.</title>
        <authorList>
            <person name="Kampfer P."/>
            <person name="Witzenberger R."/>
            <person name="Denner E.B."/>
            <person name="Busse H.J."/>
            <person name="Neef A."/>
        </authorList>
    </citation>
    <scope>NUCLEOTIDE SEQUENCE [LARGE SCALE GENOMIC DNA]</scope>
    <source>
        <strain evidence="1 2">DSM 14551</strain>
    </source>
</reference>
<dbReference type="AlphaFoldDB" id="A0A246JTV2"/>
<proteinExistence type="predicted"/>
<sequence>MVENVLYKGQGFSLEQSDDFARWLKKLRDRHGRLRIIKRLRRLSDGQFGDCQSVGDGVHELRMFFGPGYRVYFIQQGDTVIVLLAGGDKDSQAGDIVRAKAFAKEFGFGNENDPL</sequence>
<organism evidence="1 2">
    <name type="scientific">Sphingopyxis witflariensis</name>
    <dbReference type="NCBI Taxonomy" id="173675"/>
    <lineage>
        <taxon>Bacteria</taxon>
        <taxon>Pseudomonadati</taxon>
        <taxon>Pseudomonadota</taxon>
        <taxon>Alphaproteobacteria</taxon>
        <taxon>Sphingomonadales</taxon>
        <taxon>Sphingomonadaceae</taxon>
        <taxon>Sphingopyxis</taxon>
    </lineage>
</organism>
<dbReference type="PANTHER" id="PTHR41791">
    <property type="entry name" value="SSL7039 PROTEIN"/>
    <property type="match status" value="1"/>
</dbReference>
<gene>
    <name evidence="1" type="ORF">CDQ91_12560</name>
</gene>
<dbReference type="Proteomes" id="UP000197097">
    <property type="component" value="Unassembled WGS sequence"/>
</dbReference>
<dbReference type="OrthoDB" id="5296237at2"/>
<dbReference type="EMBL" id="NISJ01000006">
    <property type="protein sequence ID" value="OWQ96434.1"/>
    <property type="molecule type" value="Genomic_DNA"/>
</dbReference>
<protein>
    <recommendedName>
        <fullName evidence="3">Addiction module protein</fullName>
    </recommendedName>
</protein>
<evidence type="ECO:0000313" key="2">
    <source>
        <dbReference type="Proteomes" id="UP000197097"/>
    </source>
</evidence>
<evidence type="ECO:0000313" key="1">
    <source>
        <dbReference type="EMBL" id="OWQ96434.1"/>
    </source>
</evidence>
<dbReference type="PANTHER" id="PTHR41791:SF1">
    <property type="entry name" value="SSL7039 PROTEIN"/>
    <property type="match status" value="1"/>
</dbReference>
<dbReference type="PIRSF" id="PIRSF028744">
    <property type="entry name" value="Addict_mod_HI1419"/>
    <property type="match status" value="1"/>
</dbReference>
<accession>A0A246JTV2</accession>
<keyword evidence="2" id="KW-1185">Reference proteome</keyword>
<comment type="caution">
    <text evidence="1">The sequence shown here is derived from an EMBL/GenBank/DDBJ whole genome shotgun (WGS) entry which is preliminary data.</text>
</comment>
<dbReference type="NCBIfam" id="TIGR02683">
    <property type="entry name" value="upstrm_HI1419"/>
    <property type="match status" value="1"/>
</dbReference>
<evidence type="ECO:0008006" key="3">
    <source>
        <dbReference type="Google" id="ProtNLM"/>
    </source>
</evidence>
<name>A0A246JTV2_9SPHN</name>